<dbReference type="Proteomes" id="UP000789759">
    <property type="component" value="Unassembled WGS sequence"/>
</dbReference>
<feature type="coiled-coil region" evidence="1">
    <location>
        <begin position="387"/>
        <end position="414"/>
    </location>
</feature>
<protein>
    <submittedName>
        <fullName evidence="3">8821_t:CDS:1</fullName>
    </submittedName>
</protein>
<sequence>MRGDSDSNIYYATKLYNKCEKHKKNGCKCHYSEIEDYRCEICNDKCPIKTKSKIDGISNLVGPFKFGSFQMSNLEMIREKNKMMLEDMKRLEKIRDEMIPYEEIVMNPKKYASLGWMQTPNGYLQMEKDRKRIKKEKRGGRFWRPVLFYFYGPGGSGKTGLIMELFRNELYDKPEKGRSGTNFWNGYSNEDIVLLDEFYTKIDWETGTGKTHYCRNFFNEEYIQYDDNSKSLQVKWLKEFNVRVIDLMITPRWGLGCSRMREPFFKNKFNPKYIKFVFLESVHEMERYKEYNIMKENIDYVIRFNGKYNHELNKPLYEDGEEKYVFEKGSEEELKRKCQEYRSISSLFEIRIQAINSKTCEECTTLRENCRKEIKPYNKGLSLVKNIARIQKDLDETNKKYNELNTKYIQLKEKYGEL</sequence>
<comment type="caution">
    <text evidence="3">The sequence shown here is derived from an EMBL/GenBank/DDBJ whole genome shotgun (WGS) entry which is preliminary data.</text>
</comment>
<feature type="domain" description="Helicase superfamily 3 single-stranded DNA/RNA virus" evidence="2">
    <location>
        <begin position="149"/>
        <end position="201"/>
    </location>
</feature>
<dbReference type="EMBL" id="CAJVQA010000007">
    <property type="protein sequence ID" value="CAG8449277.1"/>
    <property type="molecule type" value="Genomic_DNA"/>
</dbReference>
<proteinExistence type="predicted"/>
<keyword evidence="1" id="KW-0175">Coiled coil</keyword>
<dbReference type="GO" id="GO:0003723">
    <property type="term" value="F:RNA binding"/>
    <property type="evidence" value="ECO:0007669"/>
    <property type="project" value="InterPro"/>
</dbReference>
<dbReference type="GO" id="GO:0003724">
    <property type="term" value="F:RNA helicase activity"/>
    <property type="evidence" value="ECO:0007669"/>
    <property type="project" value="InterPro"/>
</dbReference>
<dbReference type="Pfam" id="PF00910">
    <property type="entry name" value="RNA_helicase"/>
    <property type="match status" value="1"/>
</dbReference>
<organism evidence="3 4">
    <name type="scientific">Cetraspora pellucida</name>
    <dbReference type="NCBI Taxonomy" id="1433469"/>
    <lineage>
        <taxon>Eukaryota</taxon>
        <taxon>Fungi</taxon>
        <taxon>Fungi incertae sedis</taxon>
        <taxon>Mucoromycota</taxon>
        <taxon>Glomeromycotina</taxon>
        <taxon>Glomeromycetes</taxon>
        <taxon>Diversisporales</taxon>
        <taxon>Gigasporaceae</taxon>
        <taxon>Cetraspora</taxon>
    </lineage>
</organism>
<keyword evidence="4" id="KW-1185">Reference proteome</keyword>
<dbReference type="OrthoDB" id="2435380at2759"/>
<dbReference type="AlphaFoldDB" id="A0A9N8YS65"/>
<dbReference type="InterPro" id="IPR000605">
    <property type="entry name" value="Helicase_SF3_ssDNA/RNA_vir"/>
</dbReference>
<reference evidence="3" key="1">
    <citation type="submission" date="2021-06" db="EMBL/GenBank/DDBJ databases">
        <authorList>
            <person name="Kallberg Y."/>
            <person name="Tangrot J."/>
            <person name="Rosling A."/>
        </authorList>
    </citation>
    <scope>NUCLEOTIDE SEQUENCE</scope>
    <source>
        <strain evidence="3">FL966</strain>
    </source>
</reference>
<name>A0A9N8YS65_9GLOM</name>
<evidence type="ECO:0000256" key="1">
    <source>
        <dbReference type="SAM" id="Coils"/>
    </source>
</evidence>
<evidence type="ECO:0000259" key="2">
    <source>
        <dbReference type="Pfam" id="PF00910"/>
    </source>
</evidence>
<gene>
    <name evidence="3" type="ORF">CPELLU_LOCUS44</name>
</gene>
<evidence type="ECO:0000313" key="4">
    <source>
        <dbReference type="Proteomes" id="UP000789759"/>
    </source>
</evidence>
<evidence type="ECO:0000313" key="3">
    <source>
        <dbReference type="EMBL" id="CAG8449277.1"/>
    </source>
</evidence>
<accession>A0A9N8YS65</accession>